<dbReference type="AlphaFoldDB" id="A0AAP9YD38"/>
<reference evidence="2 3" key="1">
    <citation type="submission" date="2020-12" db="EMBL/GenBank/DDBJ databases">
        <title>Genomic Analysis and Response surface optimization of nitrogen-fixing conditions for A. chroococcum strain HR1, Isolation from rhizosphere soil.</title>
        <authorList>
            <person name="Li J."/>
            <person name="Yang H."/>
            <person name="Liu H."/>
            <person name="Wang C."/>
            <person name="Tian Y."/>
            <person name="Lu X.Y."/>
        </authorList>
    </citation>
    <scope>NUCLEOTIDE SEQUENCE [LARGE SCALE GENOMIC DNA]</scope>
    <source>
        <strain evidence="2 3">HR1</strain>
    </source>
</reference>
<dbReference type="Proteomes" id="UP000596192">
    <property type="component" value="Chromosome"/>
</dbReference>
<name>A0AAP9YD38_9GAMM</name>
<feature type="region of interest" description="Disordered" evidence="1">
    <location>
        <begin position="55"/>
        <end position="81"/>
    </location>
</feature>
<protein>
    <submittedName>
        <fullName evidence="2">Uncharacterized protein</fullName>
    </submittedName>
</protein>
<organism evidence="2 3">
    <name type="scientific">Azotobacter chroococcum</name>
    <dbReference type="NCBI Taxonomy" id="353"/>
    <lineage>
        <taxon>Bacteria</taxon>
        <taxon>Pseudomonadati</taxon>
        <taxon>Pseudomonadota</taxon>
        <taxon>Gammaproteobacteria</taxon>
        <taxon>Pseudomonadales</taxon>
        <taxon>Pseudomonadaceae</taxon>
        <taxon>Azotobacter</taxon>
    </lineage>
</organism>
<evidence type="ECO:0000256" key="1">
    <source>
        <dbReference type="SAM" id="MobiDB-lite"/>
    </source>
</evidence>
<accession>A0AAP9YD38</accession>
<proteinExistence type="predicted"/>
<evidence type="ECO:0000313" key="3">
    <source>
        <dbReference type="Proteomes" id="UP000596192"/>
    </source>
</evidence>
<dbReference type="EMBL" id="CP066310">
    <property type="protein sequence ID" value="QQE89105.1"/>
    <property type="molecule type" value="Genomic_DNA"/>
</dbReference>
<sequence length="81" mass="8671">MVAIIVASSPAPLTVVSVAVYLPRYWARYALDLHPDVKQVFRFCPSLTAGMSGREPGAMPAGVREGPPYGSGGELCRRPLI</sequence>
<dbReference type="RefSeq" id="WP_198867078.1">
    <property type="nucleotide sequence ID" value="NZ_CP066310.1"/>
</dbReference>
<evidence type="ECO:0000313" key="2">
    <source>
        <dbReference type="EMBL" id="QQE89105.1"/>
    </source>
</evidence>
<gene>
    <name evidence="2" type="ORF">GKQ51_01685</name>
</gene>